<keyword evidence="1" id="KW-0472">Membrane</keyword>
<proteinExistence type="predicted"/>
<name>A0A556PGJ2_9BACI</name>
<evidence type="ECO:0000256" key="1">
    <source>
        <dbReference type="SAM" id="Phobius"/>
    </source>
</evidence>
<keyword evidence="1" id="KW-1133">Transmembrane helix</keyword>
<sequence length="69" mass="7585">MEVSLVSLNSIIIICMAISTIIKALNIALKRKEISKQKYRLLVASSTMIGVSIATALPFIFIKVFESIT</sequence>
<gene>
    <name evidence="2" type="ORF">FPQ13_09155</name>
</gene>
<dbReference type="RefSeq" id="WP_144089040.1">
    <property type="nucleotide sequence ID" value="NZ_VMHE01000016.1"/>
</dbReference>
<dbReference type="EMBL" id="VMHE01000016">
    <property type="protein sequence ID" value="TSJ63493.1"/>
    <property type="molecule type" value="Genomic_DNA"/>
</dbReference>
<feature type="transmembrane region" description="Helical" evidence="1">
    <location>
        <begin position="41"/>
        <end position="62"/>
    </location>
</feature>
<evidence type="ECO:0000313" key="2">
    <source>
        <dbReference type="EMBL" id="TSJ63493.1"/>
    </source>
</evidence>
<comment type="caution">
    <text evidence="2">The sequence shown here is derived from an EMBL/GenBank/DDBJ whole genome shotgun (WGS) entry which is preliminary data.</text>
</comment>
<dbReference type="Proteomes" id="UP000316425">
    <property type="component" value="Unassembled WGS sequence"/>
</dbReference>
<reference evidence="2 3" key="1">
    <citation type="submission" date="2019-07" db="EMBL/GenBank/DDBJ databases">
        <title>Allobacillus sp. nov. SKP isolated from shrimp paste of Euphausiacea.</title>
        <authorList>
            <person name="Kanchanasin P."/>
            <person name="Tanasupawat S."/>
            <person name="Shi W."/>
            <person name="Wu L."/>
            <person name="Ma J."/>
        </authorList>
    </citation>
    <scope>NUCLEOTIDE SEQUENCE [LARGE SCALE GENOMIC DNA]</scope>
    <source>
        <strain evidence="2 3">SKP4-8</strain>
    </source>
</reference>
<evidence type="ECO:0000313" key="3">
    <source>
        <dbReference type="Proteomes" id="UP000316425"/>
    </source>
</evidence>
<organism evidence="2 3">
    <name type="scientific">Allobacillus salarius</name>
    <dbReference type="NCBI Taxonomy" id="1955272"/>
    <lineage>
        <taxon>Bacteria</taxon>
        <taxon>Bacillati</taxon>
        <taxon>Bacillota</taxon>
        <taxon>Bacilli</taxon>
        <taxon>Bacillales</taxon>
        <taxon>Bacillaceae</taxon>
        <taxon>Allobacillus</taxon>
    </lineage>
</organism>
<dbReference type="OrthoDB" id="2931679at2"/>
<protein>
    <submittedName>
        <fullName evidence="2">Uncharacterized protein</fullName>
    </submittedName>
</protein>
<keyword evidence="3" id="KW-1185">Reference proteome</keyword>
<accession>A0A556PGJ2</accession>
<dbReference type="AlphaFoldDB" id="A0A556PGJ2"/>
<keyword evidence="1" id="KW-0812">Transmembrane</keyword>
<feature type="transmembrane region" description="Helical" evidence="1">
    <location>
        <begin position="6"/>
        <end position="29"/>
    </location>
</feature>